<dbReference type="AlphaFoldDB" id="X1G6U1"/>
<evidence type="ECO:0000313" key="1">
    <source>
        <dbReference type="EMBL" id="GAH40535.1"/>
    </source>
</evidence>
<comment type="caution">
    <text evidence="1">The sequence shown here is derived from an EMBL/GenBank/DDBJ whole genome shotgun (WGS) entry which is preliminary data.</text>
</comment>
<proteinExistence type="predicted"/>
<reference evidence="1" key="1">
    <citation type="journal article" date="2014" name="Front. Microbiol.">
        <title>High frequency of phylogenetically diverse reductive dehalogenase-homologous genes in deep subseafloor sedimentary metagenomes.</title>
        <authorList>
            <person name="Kawai M."/>
            <person name="Futagami T."/>
            <person name="Toyoda A."/>
            <person name="Takaki Y."/>
            <person name="Nishi S."/>
            <person name="Hori S."/>
            <person name="Arai W."/>
            <person name="Tsubouchi T."/>
            <person name="Morono Y."/>
            <person name="Uchiyama I."/>
            <person name="Ito T."/>
            <person name="Fujiyama A."/>
            <person name="Inagaki F."/>
            <person name="Takami H."/>
        </authorList>
    </citation>
    <scope>NUCLEOTIDE SEQUENCE</scope>
    <source>
        <strain evidence="1">Expedition CK06-06</strain>
    </source>
</reference>
<accession>X1G6U1</accession>
<dbReference type="EMBL" id="BARU01012386">
    <property type="protein sequence ID" value="GAH40535.1"/>
    <property type="molecule type" value="Genomic_DNA"/>
</dbReference>
<protein>
    <submittedName>
        <fullName evidence="1">Uncharacterized protein</fullName>
    </submittedName>
</protein>
<name>X1G6U1_9ZZZZ</name>
<organism evidence="1">
    <name type="scientific">marine sediment metagenome</name>
    <dbReference type="NCBI Taxonomy" id="412755"/>
    <lineage>
        <taxon>unclassified sequences</taxon>
        <taxon>metagenomes</taxon>
        <taxon>ecological metagenomes</taxon>
    </lineage>
</organism>
<sequence length="64" mass="6990">MALTEQDRAYIREVAVNAAGEVSKQVIEDVLKWHTEACPHGKSILASKWGLLGLCVGSAVRLNR</sequence>
<gene>
    <name evidence="1" type="ORF">S03H2_22868</name>
</gene>